<evidence type="ECO:0000259" key="2">
    <source>
        <dbReference type="Pfam" id="PF03807"/>
    </source>
</evidence>
<dbReference type="EMBL" id="LZTJ01000033">
    <property type="protein sequence ID" value="OBP70584.1"/>
    <property type="molecule type" value="Genomic_DNA"/>
</dbReference>
<dbReference type="InterPro" id="IPR028939">
    <property type="entry name" value="P5C_Rdtase_cat_N"/>
</dbReference>
<dbReference type="PANTHER" id="PTHR14239">
    <property type="entry name" value="DUDULIN-RELATED"/>
    <property type="match status" value="1"/>
</dbReference>
<evidence type="ECO:0000313" key="3">
    <source>
        <dbReference type="EMBL" id="OBP70584.1"/>
    </source>
</evidence>
<dbReference type="Gene3D" id="3.40.50.720">
    <property type="entry name" value="NAD(P)-binding Rossmann-like Domain"/>
    <property type="match status" value="1"/>
</dbReference>
<name>A0A1A5HPG2_RHILI</name>
<protein>
    <recommendedName>
        <fullName evidence="2">Pyrroline-5-carboxylate reductase catalytic N-terminal domain-containing protein</fullName>
    </recommendedName>
</protein>
<keyword evidence="1" id="KW-0560">Oxidoreductase</keyword>
<dbReference type="GeneID" id="66682865"/>
<sequence length="196" mass="20530">MNYAIIGFGAIGQALARAFARNNIQVSVAARRPLEAIAPLAKAIGPTVTASSPQDALKAQTVILAIPFSEIAGLASTTNWNRKTVIDATNAIDFPDFTPSDLGGKFSSSIVQETLSGAQVVKAFNTIPAAILAQSPEEDGGRRVAFLSGDNPDARKDVSALIDDLGFAPMDLGSLQDGAPQQCFHPLWAKNLILKG</sequence>
<dbReference type="GO" id="GO:0016491">
    <property type="term" value="F:oxidoreductase activity"/>
    <property type="evidence" value="ECO:0007669"/>
    <property type="project" value="UniProtKB-KW"/>
</dbReference>
<dbReference type="Pfam" id="PF03807">
    <property type="entry name" value="F420_oxidored"/>
    <property type="match status" value="1"/>
</dbReference>
<dbReference type="InterPro" id="IPR051267">
    <property type="entry name" value="STEAP_metalloreductase"/>
</dbReference>
<evidence type="ECO:0000313" key="4">
    <source>
        <dbReference type="Proteomes" id="UP000093748"/>
    </source>
</evidence>
<dbReference type="SUPFAM" id="SSF51735">
    <property type="entry name" value="NAD(P)-binding Rossmann-fold domains"/>
    <property type="match status" value="1"/>
</dbReference>
<organism evidence="3 4">
    <name type="scientific">Rhizobium loti</name>
    <name type="common">Mesorhizobium loti</name>
    <dbReference type="NCBI Taxonomy" id="381"/>
    <lineage>
        <taxon>Bacteria</taxon>
        <taxon>Pseudomonadati</taxon>
        <taxon>Pseudomonadota</taxon>
        <taxon>Alphaproteobacteria</taxon>
        <taxon>Hyphomicrobiales</taxon>
        <taxon>Phyllobacteriaceae</taxon>
        <taxon>Mesorhizobium</taxon>
    </lineage>
</organism>
<dbReference type="Proteomes" id="UP000093748">
    <property type="component" value="Unassembled WGS sequence"/>
</dbReference>
<reference evidence="4" key="1">
    <citation type="submission" date="2016-06" db="EMBL/GenBank/DDBJ databases">
        <title>NZP2037 Pacbio-Illumina hybrid assembly.</title>
        <authorList>
            <person name="Ramsay J.P."/>
        </authorList>
    </citation>
    <scope>NUCLEOTIDE SEQUENCE [LARGE SCALE GENOMIC DNA]</scope>
    <source>
        <strain evidence="4">R7ANS::ICEMlSym2042</strain>
    </source>
</reference>
<dbReference type="AlphaFoldDB" id="A0A1A5HPG2"/>
<dbReference type="InterPro" id="IPR036291">
    <property type="entry name" value="NAD(P)-bd_dom_sf"/>
</dbReference>
<gene>
    <name evidence="3" type="ORF">BAE39_23625</name>
</gene>
<dbReference type="OrthoDB" id="7557417at2"/>
<comment type="caution">
    <text evidence="3">The sequence shown here is derived from an EMBL/GenBank/DDBJ whole genome shotgun (WGS) entry which is preliminary data.</text>
</comment>
<feature type="domain" description="Pyrroline-5-carboxylate reductase catalytic N-terminal" evidence="2">
    <location>
        <begin position="3"/>
        <end position="90"/>
    </location>
</feature>
<proteinExistence type="predicted"/>
<accession>A0A1A5HPG2</accession>
<dbReference type="RefSeq" id="WP_032931156.1">
    <property type="nucleotide sequence ID" value="NZ_LZTH01000005.1"/>
</dbReference>
<evidence type="ECO:0000256" key="1">
    <source>
        <dbReference type="ARBA" id="ARBA00023002"/>
    </source>
</evidence>